<dbReference type="AlphaFoldDB" id="A6JYI9"/>
<accession>A6JYI9</accession>
<name>A6JYI9_RAT</name>
<sequence>MGFIRVDSDNSSTSPALKHLQLCSGQVWPCSPFRMISPTIGSIHYSKCLTPNEWVLRKWES</sequence>
<dbReference type="Proteomes" id="UP000234681">
    <property type="component" value="Chromosome 8"/>
</dbReference>
<proteinExistence type="predicted"/>
<evidence type="ECO:0000313" key="1">
    <source>
        <dbReference type="EMBL" id="EDL83286.1"/>
    </source>
</evidence>
<reference evidence="1 2" key="1">
    <citation type="submission" date="2005-09" db="EMBL/GenBank/DDBJ databases">
        <authorList>
            <person name="Mural R.J."/>
            <person name="Li P.W."/>
            <person name="Adams M.D."/>
            <person name="Amanatides P.G."/>
            <person name="Baden-Tillson H."/>
            <person name="Barnstead M."/>
            <person name="Chin S.H."/>
            <person name="Dew I."/>
            <person name="Evans C.A."/>
            <person name="Ferriera S."/>
            <person name="Flanigan M."/>
            <person name="Fosler C."/>
            <person name="Glodek A."/>
            <person name="Gu Z."/>
            <person name="Holt R.A."/>
            <person name="Jennings D."/>
            <person name="Kraft C.L."/>
            <person name="Lu F."/>
            <person name="Nguyen T."/>
            <person name="Nusskern D.R."/>
            <person name="Pfannkoch C.M."/>
            <person name="Sitter C."/>
            <person name="Sutton G.G."/>
            <person name="Venter J.C."/>
            <person name="Wang Z."/>
            <person name="Woodage T."/>
            <person name="Zheng X.H."/>
            <person name="Zhong F."/>
        </authorList>
    </citation>
    <scope>NUCLEOTIDE SEQUENCE [LARGE SCALE GENOMIC DNA]</scope>
    <source>
        <strain>BN</strain>
        <strain evidence="2">Sprague-Dawley</strain>
    </source>
</reference>
<organism evidence="1 2">
    <name type="scientific">Rattus norvegicus</name>
    <name type="common">Rat</name>
    <dbReference type="NCBI Taxonomy" id="10116"/>
    <lineage>
        <taxon>Eukaryota</taxon>
        <taxon>Metazoa</taxon>
        <taxon>Chordata</taxon>
        <taxon>Craniata</taxon>
        <taxon>Vertebrata</taxon>
        <taxon>Euteleostomi</taxon>
        <taxon>Mammalia</taxon>
        <taxon>Eutheria</taxon>
        <taxon>Euarchontoglires</taxon>
        <taxon>Glires</taxon>
        <taxon>Rodentia</taxon>
        <taxon>Myomorpha</taxon>
        <taxon>Muroidea</taxon>
        <taxon>Muridae</taxon>
        <taxon>Murinae</taxon>
        <taxon>Rattus</taxon>
    </lineage>
</organism>
<gene>
    <name evidence="1" type="ORF">rCG_22721</name>
</gene>
<evidence type="ECO:0000313" key="2">
    <source>
        <dbReference type="Proteomes" id="UP000234681"/>
    </source>
</evidence>
<protein>
    <submittedName>
        <fullName evidence="1">RCG22721</fullName>
    </submittedName>
</protein>
<dbReference type="EMBL" id="CH474007">
    <property type="protein sequence ID" value="EDL83286.1"/>
    <property type="molecule type" value="Genomic_DNA"/>
</dbReference>